<keyword evidence="5 7" id="KW-0067">ATP-binding</keyword>
<comment type="cofactor">
    <cofactor evidence="7">
        <name>Mg(2+)</name>
        <dbReference type="ChEBI" id="CHEBI:18420"/>
    </cofactor>
    <text evidence="7">Binds 1 Mg(2+) ion per subunit.</text>
</comment>
<feature type="binding site" evidence="7">
    <location>
        <position position="60"/>
    </location>
    <ligand>
        <name>substrate</name>
    </ligand>
</feature>
<keyword evidence="7" id="KW-0479">Metal-binding</keyword>
<dbReference type="PANTHER" id="PTHR21087">
    <property type="entry name" value="SHIKIMATE KINASE"/>
    <property type="match status" value="1"/>
</dbReference>
<dbReference type="Proteomes" id="UP000053577">
    <property type="component" value="Unassembled WGS sequence"/>
</dbReference>
<evidence type="ECO:0000256" key="2">
    <source>
        <dbReference type="ARBA" id="ARBA00022679"/>
    </source>
</evidence>
<comment type="pathway">
    <text evidence="7">Metabolic intermediate biosynthesis; chorismate biosynthesis; chorismate from D-erythrose 4-phosphate and phosphoenolpyruvate: step 5/7.</text>
</comment>
<gene>
    <name evidence="7" type="primary">aroK</name>
    <name evidence="8" type="ORF">DA01_01735</name>
</gene>
<dbReference type="PRINTS" id="PR01100">
    <property type="entry name" value="SHIKIMTKNASE"/>
</dbReference>
<keyword evidence="3 7" id="KW-0547">Nucleotide-binding</keyword>
<comment type="subcellular location">
    <subcellularLocation>
        <location evidence="7">Cytoplasm</location>
    </subcellularLocation>
</comment>
<comment type="caution">
    <text evidence="7">Lacks conserved residue(s) required for the propagation of feature annotation.</text>
</comment>
<dbReference type="EC" id="2.7.1.71" evidence="7"/>
<reference evidence="8 9" key="1">
    <citation type="journal article" date="2015" name="Sci. Rep.">
        <title>A comparative genomics and reductive dehalogenase gene transcription study of two chloroethene-respiring bacteria, Dehalococcoides mccartyi strains MB and 11a.</title>
        <authorList>
            <person name="Low A."/>
            <person name="Shen Z."/>
            <person name="Cheng D."/>
            <person name="Rogers M.J."/>
            <person name="Lee P.K."/>
            <person name="He J."/>
        </authorList>
    </citation>
    <scope>NUCLEOTIDE SEQUENCE [LARGE SCALE GENOMIC DNA]</scope>
    <source>
        <strain evidence="8 9">MB</strain>
    </source>
</reference>
<dbReference type="EMBL" id="JGYD01000010">
    <property type="protein sequence ID" value="KSV18724.1"/>
    <property type="molecule type" value="Genomic_DNA"/>
</dbReference>
<evidence type="ECO:0000256" key="5">
    <source>
        <dbReference type="ARBA" id="ARBA00022840"/>
    </source>
</evidence>
<comment type="catalytic activity">
    <reaction evidence="7">
        <text>shikimate + ATP = 3-phosphoshikimate + ADP + H(+)</text>
        <dbReference type="Rhea" id="RHEA:13121"/>
        <dbReference type="ChEBI" id="CHEBI:15378"/>
        <dbReference type="ChEBI" id="CHEBI:30616"/>
        <dbReference type="ChEBI" id="CHEBI:36208"/>
        <dbReference type="ChEBI" id="CHEBI:145989"/>
        <dbReference type="ChEBI" id="CHEBI:456216"/>
        <dbReference type="EC" id="2.7.1.71"/>
    </reaction>
</comment>
<comment type="caution">
    <text evidence="8">The sequence shown here is derived from an EMBL/GenBank/DDBJ whole genome shotgun (WGS) entry which is preliminary data.</text>
</comment>
<feature type="binding site" evidence="7">
    <location>
        <position position="18"/>
    </location>
    <ligand>
        <name>Mg(2+)</name>
        <dbReference type="ChEBI" id="CHEBI:18420"/>
    </ligand>
</feature>
<dbReference type="RefSeq" id="WP_058292178.1">
    <property type="nucleotide sequence ID" value="NZ_JAJFUO010000006.1"/>
</dbReference>
<sequence>MKIKNNIALIGFMGAGKSSVSKLLSERLGKTLVSTDACIETREGLSIISIFKEKGEDYFRQMESRVLEDLCRQSGQIIDCGGGIVMRPPNLSLMRLNCLVIYLESRPEDLEARLKNHTNRPLYNAERLDKMLKLLESRLPLYRAAADITISTHNKSCHEVCEEIEDKLREYENTSG</sequence>
<dbReference type="GO" id="GO:0005524">
    <property type="term" value="F:ATP binding"/>
    <property type="evidence" value="ECO:0007669"/>
    <property type="project" value="UniProtKB-UniRule"/>
</dbReference>
<dbReference type="GO" id="GO:0009423">
    <property type="term" value="P:chorismate biosynthetic process"/>
    <property type="evidence" value="ECO:0007669"/>
    <property type="project" value="UniProtKB-UniRule"/>
</dbReference>
<feature type="binding site" evidence="7">
    <location>
        <begin position="14"/>
        <end position="19"/>
    </location>
    <ligand>
        <name>ATP</name>
        <dbReference type="ChEBI" id="CHEBI:30616"/>
    </ligand>
</feature>
<dbReference type="CDD" id="cd00464">
    <property type="entry name" value="SK"/>
    <property type="match status" value="1"/>
</dbReference>
<dbReference type="GO" id="GO:0000287">
    <property type="term" value="F:magnesium ion binding"/>
    <property type="evidence" value="ECO:0007669"/>
    <property type="project" value="UniProtKB-UniRule"/>
</dbReference>
<proteinExistence type="inferred from homology"/>
<feature type="binding site" evidence="7">
    <location>
        <position position="120"/>
    </location>
    <ligand>
        <name>ATP</name>
        <dbReference type="ChEBI" id="CHEBI:30616"/>
    </ligand>
</feature>
<evidence type="ECO:0000313" key="9">
    <source>
        <dbReference type="Proteomes" id="UP000053577"/>
    </source>
</evidence>
<keyword evidence="7" id="KW-0460">Magnesium</keyword>
<dbReference type="HAMAP" id="MF_00109">
    <property type="entry name" value="Shikimate_kinase"/>
    <property type="match status" value="1"/>
</dbReference>
<comment type="function">
    <text evidence="7">Catalyzes the specific phosphorylation of the 3-hydroxyl group of shikimic acid using ATP as a cosubstrate.</text>
</comment>
<dbReference type="Pfam" id="PF01202">
    <property type="entry name" value="SKI"/>
    <property type="match status" value="1"/>
</dbReference>
<keyword evidence="6 7" id="KW-0057">Aromatic amino acid biosynthesis</keyword>
<evidence type="ECO:0000256" key="6">
    <source>
        <dbReference type="ARBA" id="ARBA00023141"/>
    </source>
</evidence>
<dbReference type="PANTHER" id="PTHR21087:SF16">
    <property type="entry name" value="SHIKIMATE KINASE 1, CHLOROPLASTIC"/>
    <property type="match status" value="1"/>
</dbReference>
<dbReference type="AlphaFoldDB" id="A0A0V8M505"/>
<dbReference type="UniPathway" id="UPA00053">
    <property type="reaction ID" value="UER00088"/>
</dbReference>
<comment type="subunit">
    <text evidence="7">Monomer.</text>
</comment>
<dbReference type="OrthoDB" id="9800332at2"/>
<evidence type="ECO:0000256" key="7">
    <source>
        <dbReference type="HAMAP-Rule" id="MF_00109"/>
    </source>
</evidence>
<feature type="binding site" evidence="7">
    <location>
        <position position="138"/>
    </location>
    <ligand>
        <name>substrate</name>
    </ligand>
</feature>
<dbReference type="GO" id="GO:0008652">
    <property type="term" value="P:amino acid biosynthetic process"/>
    <property type="evidence" value="ECO:0007669"/>
    <property type="project" value="UniProtKB-KW"/>
</dbReference>
<dbReference type="GO" id="GO:0005829">
    <property type="term" value="C:cytosol"/>
    <property type="evidence" value="ECO:0007669"/>
    <property type="project" value="TreeGrafter"/>
</dbReference>
<dbReference type="PATRIC" id="fig|61435.5.peg.353"/>
<protein>
    <recommendedName>
        <fullName evidence="7">Shikimate kinase</fullName>
        <shortName evidence="7">SK</shortName>
        <ecNumber evidence="7">2.7.1.71</ecNumber>
    </recommendedName>
</protein>
<keyword evidence="4 7" id="KW-0418">Kinase</keyword>
<name>A0A0V8M505_9CHLR</name>
<keyword evidence="7" id="KW-0963">Cytoplasm</keyword>
<evidence type="ECO:0000256" key="4">
    <source>
        <dbReference type="ARBA" id="ARBA00022777"/>
    </source>
</evidence>
<dbReference type="GO" id="GO:0009073">
    <property type="term" value="P:aromatic amino acid family biosynthetic process"/>
    <property type="evidence" value="ECO:0007669"/>
    <property type="project" value="UniProtKB-KW"/>
</dbReference>
<feature type="binding site" evidence="7">
    <location>
        <position position="36"/>
    </location>
    <ligand>
        <name>substrate</name>
    </ligand>
</feature>
<organism evidence="8 9">
    <name type="scientific">Dehalococcoides mccartyi</name>
    <dbReference type="NCBI Taxonomy" id="61435"/>
    <lineage>
        <taxon>Bacteria</taxon>
        <taxon>Bacillati</taxon>
        <taxon>Chloroflexota</taxon>
        <taxon>Dehalococcoidia</taxon>
        <taxon>Dehalococcoidales</taxon>
        <taxon>Dehalococcoidaceae</taxon>
        <taxon>Dehalococcoides</taxon>
    </lineage>
</organism>
<dbReference type="Gene3D" id="3.40.50.300">
    <property type="entry name" value="P-loop containing nucleotide triphosphate hydrolases"/>
    <property type="match status" value="1"/>
</dbReference>
<evidence type="ECO:0000256" key="3">
    <source>
        <dbReference type="ARBA" id="ARBA00022741"/>
    </source>
</evidence>
<comment type="similarity">
    <text evidence="7">Belongs to the shikimate kinase family.</text>
</comment>
<dbReference type="InterPro" id="IPR000623">
    <property type="entry name" value="Shikimate_kinase/TSH1"/>
</dbReference>
<keyword evidence="1 7" id="KW-0028">Amino-acid biosynthesis</keyword>
<dbReference type="SUPFAM" id="SSF52540">
    <property type="entry name" value="P-loop containing nucleoside triphosphate hydrolases"/>
    <property type="match status" value="1"/>
</dbReference>
<dbReference type="InterPro" id="IPR027417">
    <property type="entry name" value="P-loop_NTPase"/>
</dbReference>
<dbReference type="InterPro" id="IPR031322">
    <property type="entry name" value="Shikimate/glucono_kinase"/>
</dbReference>
<accession>A0A0V8M505</accession>
<feature type="binding site" evidence="7">
    <location>
        <position position="82"/>
    </location>
    <ligand>
        <name>substrate</name>
    </ligand>
</feature>
<dbReference type="GO" id="GO:0004765">
    <property type="term" value="F:shikimate kinase activity"/>
    <property type="evidence" value="ECO:0007669"/>
    <property type="project" value="UniProtKB-UniRule"/>
</dbReference>
<evidence type="ECO:0000256" key="1">
    <source>
        <dbReference type="ARBA" id="ARBA00022605"/>
    </source>
</evidence>
<keyword evidence="2 7" id="KW-0808">Transferase</keyword>
<evidence type="ECO:0000313" key="8">
    <source>
        <dbReference type="EMBL" id="KSV18724.1"/>
    </source>
</evidence>